<dbReference type="InterPro" id="IPR058624">
    <property type="entry name" value="MdtA-like_HH"/>
</dbReference>
<dbReference type="Gene3D" id="1.10.287.470">
    <property type="entry name" value="Helix hairpin bin"/>
    <property type="match status" value="1"/>
</dbReference>
<dbReference type="Gene3D" id="2.40.420.20">
    <property type="match status" value="1"/>
</dbReference>
<dbReference type="EMBL" id="CP015136">
    <property type="protein sequence ID" value="AMY11592.1"/>
    <property type="molecule type" value="Genomic_DNA"/>
</dbReference>
<organism evidence="7 8">
    <name type="scientific">Luteitalea pratensis</name>
    <dbReference type="NCBI Taxonomy" id="1855912"/>
    <lineage>
        <taxon>Bacteria</taxon>
        <taxon>Pseudomonadati</taxon>
        <taxon>Acidobacteriota</taxon>
        <taxon>Vicinamibacteria</taxon>
        <taxon>Vicinamibacterales</taxon>
        <taxon>Vicinamibacteraceae</taxon>
        <taxon>Luteitalea</taxon>
    </lineage>
</organism>
<dbReference type="GO" id="GO:1990281">
    <property type="term" value="C:efflux pump complex"/>
    <property type="evidence" value="ECO:0007669"/>
    <property type="project" value="TreeGrafter"/>
</dbReference>
<sequence length="453" mass="49110">MKRSTKRWLGAIVVLAVVAGLAYANFAYRKKTGKEVTVEAVQARDLTAIVSASGKIQAKRTVNISADNMGRVTQLSVEEGDRVKRGQFLMQIDPRNLASAVQSGEAGQLAARSMLEQQRLAIVSARENLALARAELKRQQELWAQQLTTRQELDRAENAVNVGEAELRQREIDIKTQDQRIRQEGATLNQAQYNLSRARIESPIDGIVSRRNIEEGETVVIGTMNNAGTVLLTIADMSVIEAEVEVDETDIPTVRLGQVAKVTIDALPGKEYTGKVTEIGNSPIQAATGQAAASAGQAATNFKVTVQLDHTIEEVRPGFTCSAEIETAKRAKAVAVPIQAMAVRDLVYDKAGTVVRPPKQDAKKKAPTPATPAELPEGQTRKETEGVFVMRDKNAEFVPVHTGIAGERYFEVMSGVKVGDKVITGPFNSVRDLQDGDEVRLSDTAAEAAKKKS</sequence>
<dbReference type="PANTHER" id="PTHR30469:SF33">
    <property type="entry name" value="SLR1207 PROTEIN"/>
    <property type="match status" value="1"/>
</dbReference>
<accession>A0A143PSL9</accession>
<dbReference type="Gene3D" id="2.40.50.100">
    <property type="match status" value="1"/>
</dbReference>
<feature type="coiled-coil region" evidence="2">
    <location>
        <begin position="115"/>
        <end position="142"/>
    </location>
</feature>
<comment type="similarity">
    <text evidence="1">Belongs to the membrane fusion protein (MFP) (TC 8.A.1) family.</text>
</comment>
<dbReference type="InterPro" id="IPR058625">
    <property type="entry name" value="MdtA-like_BSH"/>
</dbReference>
<dbReference type="Pfam" id="PF25990">
    <property type="entry name" value="Beta-barrel_YknX"/>
    <property type="match status" value="1"/>
</dbReference>
<evidence type="ECO:0000259" key="4">
    <source>
        <dbReference type="Pfam" id="PF25876"/>
    </source>
</evidence>
<name>A0A143PSL9_LUTPR</name>
<gene>
    <name evidence="7" type="primary">macA_6</name>
    <name evidence="7" type="ORF">LuPra_04843</name>
</gene>
<dbReference type="PANTHER" id="PTHR30469">
    <property type="entry name" value="MULTIDRUG RESISTANCE PROTEIN MDTA"/>
    <property type="match status" value="1"/>
</dbReference>
<dbReference type="NCBIfam" id="TIGR01730">
    <property type="entry name" value="RND_mfp"/>
    <property type="match status" value="1"/>
</dbReference>
<keyword evidence="8" id="KW-1185">Reference proteome</keyword>
<feature type="domain" description="Multidrug resistance protein MdtA-like barrel-sandwich hybrid" evidence="5">
    <location>
        <begin position="60"/>
        <end position="226"/>
    </location>
</feature>
<dbReference type="InterPro" id="IPR058636">
    <property type="entry name" value="Beta-barrel_YknX"/>
</dbReference>
<proteinExistence type="inferred from homology"/>
<evidence type="ECO:0000256" key="1">
    <source>
        <dbReference type="ARBA" id="ARBA00009477"/>
    </source>
</evidence>
<reference evidence="7 8" key="1">
    <citation type="journal article" date="2016" name="Genome Announc.">
        <title>First Complete Genome Sequence of a Subdivision 6 Acidobacterium Strain.</title>
        <authorList>
            <person name="Huang S."/>
            <person name="Vieira S."/>
            <person name="Bunk B."/>
            <person name="Riedel T."/>
            <person name="Sproer C."/>
            <person name="Overmann J."/>
        </authorList>
    </citation>
    <scope>NUCLEOTIDE SEQUENCE [LARGE SCALE GENOMIC DNA]</scope>
    <source>
        <strain evidence="8">DSM 100886 HEG_-6_39</strain>
    </source>
</reference>
<evidence type="ECO:0000259" key="6">
    <source>
        <dbReference type="Pfam" id="PF25990"/>
    </source>
</evidence>
<dbReference type="Pfam" id="PF25917">
    <property type="entry name" value="BSH_RND"/>
    <property type="match status" value="1"/>
</dbReference>
<dbReference type="STRING" id="1855912.LuPra_04843"/>
<dbReference type="OrthoDB" id="9809068at2"/>
<dbReference type="GO" id="GO:0015562">
    <property type="term" value="F:efflux transmembrane transporter activity"/>
    <property type="evidence" value="ECO:0007669"/>
    <property type="project" value="TreeGrafter"/>
</dbReference>
<evidence type="ECO:0000256" key="2">
    <source>
        <dbReference type="SAM" id="Coils"/>
    </source>
</evidence>
<evidence type="ECO:0000313" key="8">
    <source>
        <dbReference type="Proteomes" id="UP000076079"/>
    </source>
</evidence>
<dbReference type="KEGG" id="abac:LuPra_04843"/>
<dbReference type="Pfam" id="PF25876">
    <property type="entry name" value="HH_MFP_RND"/>
    <property type="match status" value="1"/>
</dbReference>
<feature type="domain" description="YknX-like beta-barrel" evidence="6">
    <location>
        <begin position="242"/>
        <end position="325"/>
    </location>
</feature>
<dbReference type="Proteomes" id="UP000076079">
    <property type="component" value="Chromosome"/>
</dbReference>
<dbReference type="InterPro" id="IPR006143">
    <property type="entry name" value="RND_pump_MFP"/>
</dbReference>
<dbReference type="RefSeq" id="WP_157899614.1">
    <property type="nucleotide sequence ID" value="NZ_CP015136.1"/>
</dbReference>
<reference evidence="8" key="2">
    <citation type="submission" date="2016-04" db="EMBL/GenBank/DDBJ databases">
        <title>First Complete Genome Sequence of a Subdivision 6 Acidobacterium.</title>
        <authorList>
            <person name="Huang S."/>
            <person name="Vieira S."/>
            <person name="Bunk B."/>
            <person name="Riedel T."/>
            <person name="Sproeer C."/>
            <person name="Overmann J."/>
        </authorList>
    </citation>
    <scope>NUCLEOTIDE SEQUENCE [LARGE SCALE GENOMIC DNA]</scope>
    <source>
        <strain evidence="8">DSM 100886 HEG_-6_39</strain>
    </source>
</reference>
<evidence type="ECO:0000313" key="7">
    <source>
        <dbReference type="EMBL" id="AMY11592.1"/>
    </source>
</evidence>
<feature type="region of interest" description="Disordered" evidence="3">
    <location>
        <begin position="357"/>
        <end position="383"/>
    </location>
</feature>
<dbReference type="SUPFAM" id="SSF111369">
    <property type="entry name" value="HlyD-like secretion proteins"/>
    <property type="match status" value="1"/>
</dbReference>
<dbReference type="Gene3D" id="2.40.30.170">
    <property type="match status" value="1"/>
</dbReference>
<evidence type="ECO:0000259" key="5">
    <source>
        <dbReference type="Pfam" id="PF25917"/>
    </source>
</evidence>
<evidence type="ECO:0000256" key="3">
    <source>
        <dbReference type="SAM" id="MobiDB-lite"/>
    </source>
</evidence>
<keyword evidence="2" id="KW-0175">Coiled coil</keyword>
<dbReference type="AlphaFoldDB" id="A0A143PSL9"/>
<protein>
    <submittedName>
        <fullName evidence="7">Macrolide-specific efflux protein MacA</fullName>
    </submittedName>
</protein>
<feature type="domain" description="Multidrug resistance protein MdtA-like alpha-helical hairpin" evidence="4">
    <location>
        <begin position="124"/>
        <end position="196"/>
    </location>
</feature>